<feature type="region of interest" description="Disordered" evidence="1">
    <location>
        <begin position="1"/>
        <end position="38"/>
    </location>
</feature>
<sequence>MIAFQQVPEPRNPEPVPPDSEPSDLPVEPDTDEPQNLPPVLRAAYSAAISMH</sequence>
<reference evidence="2 3" key="1">
    <citation type="submission" date="2016-11" db="EMBL/GenBank/DDBJ databases">
        <authorList>
            <person name="Jaros S."/>
            <person name="Januszkiewicz K."/>
            <person name="Wedrychowicz H."/>
        </authorList>
    </citation>
    <scope>NUCLEOTIDE SEQUENCE [LARGE SCALE GENOMIC DNA]</scope>
    <source>
        <strain evidence="2 3">CGMCC 1.10190</strain>
    </source>
</reference>
<dbReference type="EMBL" id="FQXE01000002">
    <property type="protein sequence ID" value="SHH15256.1"/>
    <property type="molecule type" value="Genomic_DNA"/>
</dbReference>
<evidence type="ECO:0000313" key="2">
    <source>
        <dbReference type="EMBL" id="SHH15256.1"/>
    </source>
</evidence>
<dbReference type="AlphaFoldDB" id="A0A1M5QMP7"/>
<evidence type="ECO:0000313" key="3">
    <source>
        <dbReference type="Proteomes" id="UP000184226"/>
    </source>
</evidence>
<accession>A0A1M5QMP7</accession>
<gene>
    <name evidence="2" type="ORF">SAMN04488135_102323</name>
</gene>
<protein>
    <submittedName>
        <fullName evidence="2">Uncharacterized protein</fullName>
    </submittedName>
</protein>
<keyword evidence="3" id="KW-1185">Reference proteome</keyword>
<dbReference type="STRING" id="658167.SAMN04488135_102323"/>
<evidence type="ECO:0000256" key="1">
    <source>
        <dbReference type="SAM" id="MobiDB-lite"/>
    </source>
</evidence>
<dbReference type="Proteomes" id="UP000184226">
    <property type="component" value="Unassembled WGS sequence"/>
</dbReference>
<dbReference type="RefSeq" id="WP_178372267.1">
    <property type="nucleotide sequence ID" value="NZ_FQXE01000002.1"/>
</dbReference>
<proteinExistence type="predicted"/>
<organism evidence="2 3">
    <name type="scientific">Pollutimonas bauzanensis</name>
    <dbReference type="NCBI Taxonomy" id="658167"/>
    <lineage>
        <taxon>Bacteria</taxon>
        <taxon>Pseudomonadati</taxon>
        <taxon>Pseudomonadota</taxon>
        <taxon>Betaproteobacteria</taxon>
        <taxon>Burkholderiales</taxon>
        <taxon>Alcaligenaceae</taxon>
        <taxon>Pollutimonas</taxon>
    </lineage>
</organism>
<name>A0A1M5QMP7_9BURK</name>